<protein>
    <submittedName>
        <fullName evidence="1">Uncharacterized protein</fullName>
    </submittedName>
</protein>
<proteinExistence type="predicted"/>
<sequence length="40" mass="4861">MSSDCPEITKIILDIIYGDEDAIIYERDNHIYERNNRLYR</sequence>
<name>A0A8S5RDV4_9VIRU</name>
<organism evidence="1">
    <name type="scientific">virus sp. ctx9V1</name>
    <dbReference type="NCBI Taxonomy" id="2828001"/>
    <lineage>
        <taxon>Viruses</taxon>
    </lineage>
</organism>
<reference evidence="1" key="1">
    <citation type="journal article" date="2021" name="Proc. Natl. Acad. Sci. U.S.A.">
        <title>A Catalog of Tens of Thousands of Viruses from Human Metagenomes Reveals Hidden Associations with Chronic Diseases.</title>
        <authorList>
            <person name="Tisza M.J."/>
            <person name="Buck C.B."/>
        </authorList>
    </citation>
    <scope>NUCLEOTIDE SEQUENCE</scope>
    <source>
        <strain evidence="1">Ctx9V1</strain>
    </source>
</reference>
<dbReference type="EMBL" id="BK059093">
    <property type="protein sequence ID" value="DAE29314.1"/>
    <property type="molecule type" value="Genomic_DNA"/>
</dbReference>
<accession>A0A8S5RDV4</accession>
<evidence type="ECO:0000313" key="1">
    <source>
        <dbReference type="EMBL" id="DAE29314.1"/>
    </source>
</evidence>